<dbReference type="RefSeq" id="WP_096367357.1">
    <property type="nucleotide sequence ID" value="NZ_AP018052.1"/>
</dbReference>
<evidence type="ECO:0000256" key="1">
    <source>
        <dbReference type="SAM" id="Phobius"/>
    </source>
</evidence>
<dbReference type="AlphaFoldDB" id="A0A1Z4VV59"/>
<accession>A0A1Z4VV59</accession>
<proteinExistence type="predicted"/>
<dbReference type="Proteomes" id="UP000218765">
    <property type="component" value="Chromosome"/>
</dbReference>
<keyword evidence="1" id="KW-0472">Membrane</keyword>
<dbReference type="InterPro" id="IPR010898">
    <property type="entry name" value="Hpre_diP_synth_I"/>
</dbReference>
<dbReference type="Pfam" id="PF07456">
    <property type="entry name" value="Hpre_diP_synt_I"/>
    <property type="match status" value="1"/>
</dbReference>
<feature type="transmembrane region" description="Helical" evidence="1">
    <location>
        <begin position="44"/>
        <end position="66"/>
    </location>
</feature>
<gene>
    <name evidence="2" type="ORF">FOKN1_3008</name>
</gene>
<feature type="transmembrane region" description="Helical" evidence="1">
    <location>
        <begin position="146"/>
        <end position="165"/>
    </location>
</feature>
<feature type="transmembrane region" description="Helical" evidence="1">
    <location>
        <begin position="111"/>
        <end position="134"/>
    </location>
</feature>
<keyword evidence="1" id="KW-1133">Transmembrane helix</keyword>
<feature type="transmembrane region" description="Helical" evidence="1">
    <location>
        <begin position="15"/>
        <end position="32"/>
    </location>
</feature>
<reference evidence="2 3" key="1">
    <citation type="submission" date="2017-05" db="EMBL/GenBank/DDBJ databases">
        <title>Thiocyanate degradation by Thiohalobacter thiocyanaticus FOKN1.</title>
        <authorList>
            <person name="Oshiki M."/>
            <person name="Fukushima T."/>
            <person name="Kawano S."/>
            <person name="Nakagawa J."/>
        </authorList>
    </citation>
    <scope>NUCLEOTIDE SEQUENCE [LARGE SCALE GENOMIC DNA]</scope>
    <source>
        <strain evidence="2 3">FOKN1</strain>
    </source>
</reference>
<sequence>MPVETVITRPEDHRIAWLAALAIAIHVLEAAIPSPVPGLKPGLANLVTLLALLVFGWGAAVWVSLLRVLVGSLLLGTFLTPTFMLSLAGALASLLALGLGRGLARRWLGPLGLSLLASLGHISGQFALAYALFIPHPGLWHLYPPLLTAALIFGILNGIIASLALQGMDRAHAPQQETASRT</sequence>
<name>A0A1Z4VV59_9GAMM</name>
<keyword evidence="3" id="KW-1185">Reference proteome</keyword>
<keyword evidence="1" id="KW-0812">Transmembrane</keyword>
<organism evidence="2 3">
    <name type="scientific">Thiohalobacter thiocyanaticus</name>
    <dbReference type="NCBI Taxonomy" id="585455"/>
    <lineage>
        <taxon>Bacteria</taxon>
        <taxon>Pseudomonadati</taxon>
        <taxon>Pseudomonadota</taxon>
        <taxon>Gammaproteobacteria</taxon>
        <taxon>Thiohalobacterales</taxon>
        <taxon>Thiohalobacteraceae</taxon>
        <taxon>Thiohalobacter</taxon>
    </lineage>
</organism>
<dbReference type="PIRSF" id="PIRSF027391">
    <property type="entry name" value="Hpre_diP_synt_I"/>
    <property type="match status" value="1"/>
</dbReference>
<evidence type="ECO:0000313" key="3">
    <source>
        <dbReference type="Proteomes" id="UP000218765"/>
    </source>
</evidence>
<dbReference type="KEGG" id="ttc:FOKN1_3008"/>
<feature type="transmembrane region" description="Helical" evidence="1">
    <location>
        <begin position="78"/>
        <end position="99"/>
    </location>
</feature>
<dbReference type="OrthoDB" id="9799095at2"/>
<evidence type="ECO:0000313" key="2">
    <source>
        <dbReference type="EMBL" id="BAZ95365.1"/>
    </source>
</evidence>
<dbReference type="InterPro" id="IPR014535">
    <property type="entry name" value="Hpre_diP_synt_I"/>
</dbReference>
<dbReference type="EMBL" id="AP018052">
    <property type="protein sequence ID" value="BAZ95365.1"/>
    <property type="molecule type" value="Genomic_DNA"/>
</dbReference>
<protein>
    <submittedName>
        <fullName evidence="2">Heptaprenyl diphosphate synthase component I</fullName>
    </submittedName>
</protein>
<dbReference type="Gene3D" id="1.10.1760.20">
    <property type="match status" value="1"/>
</dbReference>